<organism evidence="9 10">
    <name type="scientific">Acinetobacter ursingii</name>
    <dbReference type="NCBI Taxonomy" id="108980"/>
    <lineage>
        <taxon>Bacteria</taxon>
        <taxon>Pseudomonadati</taxon>
        <taxon>Pseudomonadota</taxon>
        <taxon>Gammaproteobacteria</taxon>
        <taxon>Moraxellales</taxon>
        <taxon>Moraxellaceae</taxon>
        <taxon>Acinetobacter</taxon>
    </lineage>
</organism>
<evidence type="ECO:0000256" key="4">
    <source>
        <dbReference type="ARBA" id="ARBA00022989"/>
    </source>
</evidence>
<dbReference type="Proteomes" id="UP000263596">
    <property type="component" value="Unassembled WGS sequence"/>
</dbReference>
<gene>
    <name evidence="9" type="ORF">DHW29_04495</name>
</gene>
<evidence type="ECO:0000313" key="10">
    <source>
        <dbReference type="Proteomes" id="UP000263596"/>
    </source>
</evidence>
<comment type="caution">
    <text evidence="9">The sequence shown here is derived from an EMBL/GenBank/DDBJ whole genome shotgun (WGS) entry which is preliminary data.</text>
</comment>
<dbReference type="InterPro" id="IPR058533">
    <property type="entry name" value="Cation_efflux_TM"/>
</dbReference>
<sequence>KRPADDKRTFGYQRFEILAALFNASMLFVVAVYILFEAYQRFTHPPEIQSV</sequence>
<dbReference type="Pfam" id="PF01545">
    <property type="entry name" value="Cation_efflux"/>
    <property type="match status" value="1"/>
</dbReference>
<dbReference type="PANTHER" id="PTHR45755:SF4">
    <property type="entry name" value="ZINC TRANSPORTER 7"/>
    <property type="match status" value="1"/>
</dbReference>
<dbReference type="GO" id="GO:0005385">
    <property type="term" value="F:zinc ion transmembrane transporter activity"/>
    <property type="evidence" value="ECO:0007669"/>
    <property type="project" value="InterPro"/>
</dbReference>
<dbReference type="Gene3D" id="1.20.1510.10">
    <property type="entry name" value="Cation efflux protein transmembrane domain"/>
    <property type="match status" value="1"/>
</dbReference>
<dbReference type="EMBL" id="DPVE01000087">
    <property type="protein sequence ID" value="HCK29510.1"/>
    <property type="molecule type" value="Genomic_DNA"/>
</dbReference>
<evidence type="ECO:0000256" key="3">
    <source>
        <dbReference type="ARBA" id="ARBA00022692"/>
    </source>
</evidence>
<keyword evidence="2" id="KW-0813">Transport</keyword>
<dbReference type="GO" id="GO:0016020">
    <property type="term" value="C:membrane"/>
    <property type="evidence" value="ECO:0007669"/>
    <property type="project" value="UniProtKB-SubCell"/>
</dbReference>
<feature type="domain" description="Cation efflux protein transmembrane" evidence="8">
    <location>
        <begin position="1"/>
        <end position="49"/>
    </location>
</feature>
<proteinExistence type="predicted"/>
<reference evidence="9 10" key="1">
    <citation type="journal article" date="2018" name="Nat. Biotechnol.">
        <title>A standardized bacterial taxonomy based on genome phylogeny substantially revises the tree of life.</title>
        <authorList>
            <person name="Parks D.H."/>
            <person name="Chuvochina M."/>
            <person name="Waite D.W."/>
            <person name="Rinke C."/>
            <person name="Skarshewski A."/>
            <person name="Chaumeil P.A."/>
            <person name="Hugenholtz P."/>
        </authorList>
    </citation>
    <scope>NUCLEOTIDE SEQUENCE [LARGE SCALE GENOMIC DNA]</scope>
    <source>
        <strain evidence="9">UBA9669</strain>
    </source>
</reference>
<dbReference type="PANTHER" id="PTHR45755">
    <property type="match status" value="1"/>
</dbReference>
<dbReference type="InterPro" id="IPR045316">
    <property type="entry name" value="Msc2-like"/>
</dbReference>
<dbReference type="InterPro" id="IPR027469">
    <property type="entry name" value="Cation_efflux_TMD_sf"/>
</dbReference>
<dbReference type="GO" id="GO:0006882">
    <property type="term" value="P:intracellular zinc ion homeostasis"/>
    <property type="evidence" value="ECO:0007669"/>
    <property type="project" value="InterPro"/>
</dbReference>
<evidence type="ECO:0000256" key="5">
    <source>
        <dbReference type="ARBA" id="ARBA00023065"/>
    </source>
</evidence>
<name>A0A3D2SN10_9GAMM</name>
<keyword evidence="4 7" id="KW-1133">Transmembrane helix</keyword>
<keyword evidence="5" id="KW-0406">Ion transport</keyword>
<dbReference type="SUPFAM" id="SSF161111">
    <property type="entry name" value="Cation efflux protein transmembrane domain-like"/>
    <property type="match status" value="1"/>
</dbReference>
<evidence type="ECO:0000259" key="8">
    <source>
        <dbReference type="Pfam" id="PF01545"/>
    </source>
</evidence>
<feature type="non-terminal residue" evidence="9">
    <location>
        <position position="51"/>
    </location>
</feature>
<evidence type="ECO:0000256" key="2">
    <source>
        <dbReference type="ARBA" id="ARBA00022448"/>
    </source>
</evidence>
<accession>A0A3D2SN10</accession>
<dbReference type="AlphaFoldDB" id="A0A3D2SN10"/>
<evidence type="ECO:0000256" key="1">
    <source>
        <dbReference type="ARBA" id="ARBA00004141"/>
    </source>
</evidence>
<feature type="non-terminal residue" evidence="9">
    <location>
        <position position="1"/>
    </location>
</feature>
<keyword evidence="3 7" id="KW-0812">Transmembrane</keyword>
<feature type="transmembrane region" description="Helical" evidence="7">
    <location>
        <begin position="17"/>
        <end position="36"/>
    </location>
</feature>
<protein>
    <submittedName>
        <fullName evidence="9">Cation transporter</fullName>
    </submittedName>
</protein>
<comment type="subcellular location">
    <subcellularLocation>
        <location evidence="1">Membrane</location>
        <topology evidence="1">Multi-pass membrane protein</topology>
    </subcellularLocation>
</comment>
<evidence type="ECO:0000256" key="7">
    <source>
        <dbReference type="SAM" id="Phobius"/>
    </source>
</evidence>
<evidence type="ECO:0000256" key="6">
    <source>
        <dbReference type="ARBA" id="ARBA00023136"/>
    </source>
</evidence>
<evidence type="ECO:0000313" key="9">
    <source>
        <dbReference type="EMBL" id="HCK29510.1"/>
    </source>
</evidence>
<keyword evidence="6 7" id="KW-0472">Membrane</keyword>